<evidence type="ECO:0000313" key="1">
    <source>
        <dbReference type="EMBL" id="KAI7991146.1"/>
    </source>
</evidence>
<reference evidence="1 2" key="1">
    <citation type="journal article" date="2022" name="Plant J.">
        <title>Chromosome-level genome of Camellia lanceoleosa provides a valuable resource for understanding genome evolution and self-incompatibility.</title>
        <authorList>
            <person name="Gong W."/>
            <person name="Xiao S."/>
            <person name="Wang L."/>
            <person name="Liao Z."/>
            <person name="Chang Y."/>
            <person name="Mo W."/>
            <person name="Hu G."/>
            <person name="Li W."/>
            <person name="Zhao G."/>
            <person name="Zhu H."/>
            <person name="Hu X."/>
            <person name="Ji K."/>
            <person name="Xiang X."/>
            <person name="Song Q."/>
            <person name="Yuan D."/>
            <person name="Jin S."/>
            <person name="Zhang L."/>
        </authorList>
    </citation>
    <scope>NUCLEOTIDE SEQUENCE [LARGE SCALE GENOMIC DNA]</scope>
    <source>
        <strain evidence="1">SQ_2022a</strain>
    </source>
</reference>
<organism evidence="1 2">
    <name type="scientific">Camellia lanceoleosa</name>
    <dbReference type="NCBI Taxonomy" id="1840588"/>
    <lineage>
        <taxon>Eukaryota</taxon>
        <taxon>Viridiplantae</taxon>
        <taxon>Streptophyta</taxon>
        <taxon>Embryophyta</taxon>
        <taxon>Tracheophyta</taxon>
        <taxon>Spermatophyta</taxon>
        <taxon>Magnoliopsida</taxon>
        <taxon>eudicotyledons</taxon>
        <taxon>Gunneridae</taxon>
        <taxon>Pentapetalae</taxon>
        <taxon>asterids</taxon>
        <taxon>Ericales</taxon>
        <taxon>Theaceae</taxon>
        <taxon>Camellia</taxon>
    </lineage>
</organism>
<sequence length="82" mass="9831">MEERGLVNSRGRCNSVDPKHFVKKKKESRMEERGRERERERVQPNEEEEKKRALWDIKIQAKNFGKFITRVNYKGELGILTL</sequence>
<comment type="caution">
    <text evidence="1">The sequence shown here is derived from an EMBL/GenBank/DDBJ whole genome shotgun (WGS) entry which is preliminary data.</text>
</comment>
<gene>
    <name evidence="1" type="ORF">LOK49_LG12G01165</name>
</gene>
<proteinExistence type="predicted"/>
<evidence type="ECO:0000313" key="2">
    <source>
        <dbReference type="Proteomes" id="UP001060215"/>
    </source>
</evidence>
<dbReference type="Proteomes" id="UP001060215">
    <property type="component" value="Chromosome 13"/>
</dbReference>
<accession>A0ACC0FUS5</accession>
<dbReference type="EMBL" id="CM045770">
    <property type="protein sequence ID" value="KAI7991146.1"/>
    <property type="molecule type" value="Genomic_DNA"/>
</dbReference>
<name>A0ACC0FUS5_9ERIC</name>
<keyword evidence="2" id="KW-1185">Reference proteome</keyword>
<protein>
    <submittedName>
        <fullName evidence="1">Uncharacterized protein</fullName>
    </submittedName>
</protein>